<name>A0ABY5T1I3_9SPHN</name>
<reference evidence="2" key="1">
    <citation type="submission" date="2022-02" db="EMBL/GenBank/DDBJ databases">
        <title>Qipengyuania spongiae sp. nov., isolated from marine sponge.</title>
        <authorList>
            <person name="Li Z."/>
            <person name="Zhang M."/>
        </authorList>
    </citation>
    <scope>NUCLEOTIDE SEQUENCE</scope>
    <source>
        <strain evidence="2">PHS-Z21</strain>
    </source>
</reference>
<feature type="region of interest" description="Disordered" evidence="1">
    <location>
        <begin position="1"/>
        <end position="23"/>
    </location>
</feature>
<organism evidence="2 3">
    <name type="scientific">Qipengyuania spongiae</name>
    <dbReference type="NCBI Taxonomy" id="2909673"/>
    <lineage>
        <taxon>Bacteria</taxon>
        <taxon>Pseudomonadati</taxon>
        <taxon>Pseudomonadota</taxon>
        <taxon>Alphaproteobacteria</taxon>
        <taxon>Sphingomonadales</taxon>
        <taxon>Erythrobacteraceae</taxon>
        <taxon>Qipengyuania</taxon>
    </lineage>
</organism>
<gene>
    <name evidence="2" type="ORF">L1F33_11140</name>
</gene>
<feature type="compositionally biased region" description="Basic and acidic residues" evidence="1">
    <location>
        <begin position="162"/>
        <end position="172"/>
    </location>
</feature>
<evidence type="ECO:0000313" key="3">
    <source>
        <dbReference type="Proteomes" id="UP001065265"/>
    </source>
</evidence>
<keyword evidence="3" id="KW-1185">Reference proteome</keyword>
<sequence>MSEETETKVLTDQEKREKLREKIEAAEVRNNERSLGDQARDALNNATEFVKERPLTAVAGVAVVALAIGAMTRPGRRLGRRTGVLAASATDAALAYALDLMDRTQTAGAAALRESGDALEDFSDTLGSKARKLRRDAAYRTDSAGDALRSKRRKAGRKTSRGLRDLRERFSH</sequence>
<proteinExistence type="predicted"/>
<evidence type="ECO:0000313" key="2">
    <source>
        <dbReference type="EMBL" id="UVI38794.1"/>
    </source>
</evidence>
<evidence type="ECO:0008006" key="4">
    <source>
        <dbReference type="Google" id="ProtNLM"/>
    </source>
</evidence>
<feature type="region of interest" description="Disordered" evidence="1">
    <location>
        <begin position="142"/>
        <end position="172"/>
    </location>
</feature>
<dbReference type="Proteomes" id="UP001065265">
    <property type="component" value="Chromosome"/>
</dbReference>
<accession>A0ABY5T1I3</accession>
<protein>
    <recommendedName>
        <fullName evidence="4">DUF3618 domain-containing protein</fullName>
    </recommendedName>
</protein>
<dbReference type="EMBL" id="CP092471">
    <property type="protein sequence ID" value="UVI38794.1"/>
    <property type="molecule type" value="Genomic_DNA"/>
</dbReference>
<feature type="compositionally biased region" description="Basic residues" evidence="1">
    <location>
        <begin position="150"/>
        <end position="161"/>
    </location>
</feature>
<evidence type="ECO:0000256" key="1">
    <source>
        <dbReference type="SAM" id="MobiDB-lite"/>
    </source>
</evidence>
<dbReference type="RefSeq" id="WP_265557972.1">
    <property type="nucleotide sequence ID" value="NZ_CP092471.1"/>
</dbReference>